<dbReference type="GO" id="GO:0008865">
    <property type="term" value="F:fructokinase activity"/>
    <property type="evidence" value="ECO:0007669"/>
    <property type="project" value="TreeGrafter"/>
</dbReference>
<accession>A0A9D5HW15</accession>
<dbReference type="EC" id="2.7.1.-" evidence="11"/>
<comment type="catalytic activity">
    <reaction evidence="9">
        <text>a D-hexose + ATP = a D-hexose 6-phosphate + ADP + H(+)</text>
        <dbReference type="Rhea" id="RHEA:22740"/>
        <dbReference type="ChEBI" id="CHEBI:4194"/>
        <dbReference type="ChEBI" id="CHEBI:15378"/>
        <dbReference type="ChEBI" id="CHEBI:30616"/>
        <dbReference type="ChEBI" id="CHEBI:229467"/>
        <dbReference type="ChEBI" id="CHEBI:456216"/>
        <dbReference type="EC" id="2.7.1.1"/>
    </reaction>
    <physiologicalReaction direction="left-to-right" evidence="9">
        <dbReference type="Rhea" id="RHEA:22741"/>
    </physiologicalReaction>
</comment>
<evidence type="ECO:0000256" key="11">
    <source>
        <dbReference type="RuleBase" id="RU362007"/>
    </source>
</evidence>
<dbReference type="GO" id="GO:0005829">
    <property type="term" value="C:cytosol"/>
    <property type="evidence" value="ECO:0007669"/>
    <property type="project" value="TreeGrafter"/>
</dbReference>
<evidence type="ECO:0000259" key="12">
    <source>
        <dbReference type="Pfam" id="PF00349"/>
    </source>
</evidence>
<gene>
    <name evidence="14" type="ORF">OJ253_3618</name>
</gene>
<keyword evidence="4 11" id="KW-0808">Transferase</keyword>
<dbReference type="GO" id="GO:0005739">
    <property type="term" value="C:mitochondrion"/>
    <property type="evidence" value="ECO:0007669"/>
    <property type="project" value="TreeGrafter"/>
</dbReference>
<dbReference type="GO" id="GO:0005536">
    <property type="term" value="F:D-glucose binding"/>
    <property type="evidence" value="ECO:0007669"/>
    <property type="project" value="InterPro"/>
</dbReference>
<name>A0A9D5HW15_9CRYT</name>
<dbReference type="PANTHER" id="PTHR19443">
    <property type="entry name" value="HEXOKINASE"/>
    <property type="match status" value="1"/>
</dbReference>
<dbReference type="GO" id="GO:0005524">
    <property type="term" value="F:ATP binding"/>
    <property type="evidence" value="ECO:0007669"/>
    <property type="project" value="UniProtKB-UniRule"/>
</dbReference>
<evidence type="ECO:0000259" key="13">
    <source>
        <dbReference type="Pfam" id="PF03727"/>
    </source>
</evidence>
<dbReference type="PRINTS" id="PR00475">
    <property type="entry name" value="HEXOKINASE"/>
</dbReference>
<evidence type="ECO:0000256" key="2">
    <source>
        <dbReference type="ARBA" id="ARBA00005028"/>
    </source>
</evidence>
<keyword evidence="5 11" id="KW-0547">Nucleotide-binding</keyword>
<reference evidence="14" key="1">
    <citation type="submission" date="2022-10" db="EMBL/GenBank/DDBJ databases">
        <title>Adaptive evolution leads to modifications in subtelomeric GC content in a zoonotic Cryptosporidium species.</title>
        <authorList>
            <person name="Li J."/>
            <person name="Feng Y."/>
            <person name="Xiao L."/>
        </authorList>
    </citation>
    <scope>NUCLEOTIDE SEQUENCE</scope>
    <source>
        <strain evidence="14">33844</strain>
    </source>
</reference>
<comment type="pathway">
    <text evidence="2">Carbohydrate metabolism; hexose metabolism.</text>
</comment>
<dbReference type="InterPro" id="IPR022672">
    <property type="entry name" value="Hexokinase_N"/>
</dbReference>
<feature type="domain" description="Hexokinase C-terminal" evidence="13">
    <location>
        <begin position="263"/>
        <end position="499"/>
    </location>
</feature>
<keyword evidence="6 11" id="KW-0418">Kinase</keyword>
<dbReference type="OrthoDB" id="419537at2759"/>
<evidence type="ECO:0000256" key="8">
    <source>
        <dbReference type="ARBA" id="ARBA00023152"/>
    </source>
</evidence>
<evidence type="ECO:0000256" key="5">
    <source>
        <dbReference type="ARBA" id="ARBA00022741"/>
    </source>
</evidence>
<dbReference type="Gene3D" id="3.30.420.40">
    <property type="match status" value="1"/>
</dbReference>
<evidence type="ECO:0000256" key="7">
    <source>
        <dbReference type="ARBA" id="ARBA00022840"/>
    </source>
</evidence>
<evidence type="ECO:0000256" key="10">
    <source>
        <dbReference type="ARBA" id="ARBA00047905"/>
    </source>
</evidence>
<dbReference type="PROSITE" id="PS51748">
    <property type="entry name" value="HEXOKINASE_2"/>
    <property type="match status" value="1"/>
</dbReference>
<dbReference type="Gene3D" id="3.40.367.20">
    <property type="match status" value="1"/>
</dbReference>
<comment type="catalytic activity">
    <reaction evidence="10">
        <text>D-fructose + ATP = D-fructose 6-phosphate + ADP + H(+)</text>
        <dbReference type="Rhea" id="RHEA:16125"/>
        <dbReference type="ChEBI" id="CHEBI:15378"/>
        <dbReference type="ChEBI" id="CHEBI:30616"/>
        <dbReference type="ChEBI" id="CHEBI:37721"/>
        <dbReference type="ChEBI" id="CHEBI:61527"/>
        <dbReference type="ChEBI" id="CHEBI:456216"/>
        <dbReference type="EC" id="2.7.1.1"/>
    </reaction>
    <physiologicalReaction direction="left-to-right" evidence="10">
        <dbReference type="Rhea" id="RHEA:16126"/>
    </physiologicalReaction>
</comment>
<dbReference type="SUPFAM" id="SSF53067">
    <property type="entry name" value="Actin-like ATPase domain"/>
    <property type="match status" value="2"/>
</dbReference>
<dbReference type="InterPro" id="IPR001312">
    <property type="entry name" value="Hexokinase"/>
</dbReference>
<keyword evidence="8 11" id="KW-0324">Glycolysis</keyword>
<feature type="domain" description="Hexokinase N-terminal" evidence="12">
    <location>
        <begin position="15"/>
        <end position="241"/>
    </location>
</feature>
<dbReference type="Proteomes" id="UP001067231">
    <property type="component" value="Unassembled WGS sequence"/>
</dbReference>
<dbReference type="EMBL" id="JAPCXC010000135">
    <property type="protein sequence ID" value="KAJ1604538.1"/>
    <property type="molecule type" value="Genomic_DNA"/>
</dbReference>
<protein>
    <recommendedName>
        <fullName evidence="11">Phosphotransferase</fullName>
        <ecNumber evidence="11">2.7.1.-</ecNumber>
    </recommendedName>
</protein>
<proteinExistence type="inferred from homology"/>
<dbReference type="InterPro" id="IPR022673">
    <property type="entry name" value="Hexokinase_C"/>
</dbReference>
<dbReference type="PANTHER" id="PTHR19443:SF16">
    <property type="entry name" value="HEXOKINASE TYPE 1-RELATED"/>
    <property type="match status" value="1"/>
</dbReference>
<dbReference type="GO" id="GO:0004340">
    <property type="term" value="F:glucokinase activity"/>
    <property type="evidence" value="ECO:0007669"/>
    <property type="project" value="TreeGrafter"/>
</dbReference>
<dbReference type="AlphaFoldDB" id="A0A9D5HW15"/>
<evidence type="ECO:0000256" key="1">
    <source>
        <dbReference type="ARBA" id="ARBA00004888"/>
    </source>
</evidence>
<sequence>MEEDRLENGLFGLYEEYFFLSKSRKLELVDDFYKSLESGLENHKDPMPKKHHDDYRPFKMLDSCVEKLPTGKENGVYYAIDMGGTNLRCVRVNLLGNGQSENKIKKIKLSEMKVFGGSEPSESKQDVCILHESVTSEEMFNSIAIFFNEFLNECDDLGDICPSQPLKVAFTFSFPTEQLQVDSANLITWTKGIETGRSTNDPVEGRDVGQLLNSAFKRNGIIARCKCIINDTVGTLLSAMYDLNENTSVASIPTIESENKPLIGIVIGTGVNACYFEPKSPNYGYKGVIINTECGDFYSPNLPSTDCDLSIDWFSDNRGKQRFEKMVSGTYLGEISRCLIINFLKNRTPEIFFKKDSFKTEHIAEIVSQLNYKYHIYDPNHTINNSPNIVSIEKYLKETFSSHFDHHSALIIARISQMVLIRAASLVSVLLAAFIRKINKSHNQVIIAIDGSVWTKIPTFQKYVKDSLSSLTPENATLHSVHFYESDDGSGRGAAILASITQQAS</sequence>
<evidence type="ECO:0000256" key="9">
    <source>
        <dbReference type="ARBA" id="ARBA00044613"/>
    </source>
</evidence>
<comment type="pathway">
    <text evidence="1">Carbohydrate degradation; glycolysis; D-glyceraldehyde 3-phosphate and glycerone phosphate from D-glucose: step 1/4.</text>
</comment>
<keyword evidence="7 11" id="KW-0067">ATP-binding</keyword>
<dbReference type="Pfam" id="PF03727">
    <property type="entry name" value="Hexokinase_2"/>
    <property type="match status" value="1"/>
</dbReference>
<comment type="caution">
    <text evidence="14">The sequence shown here is derived from an EMBL/GenBank/DDBJ whole genome shotgun (WGS) entry which is preliminary data.</text>
</comment>
<evidence type="ECO:0000256" key="3">
    <source>
        <dbReference type="ARBA" id="ARBA00009225"/>
    </source>
</evidence>
<dbReference type="Pfam" id="PF00349">
    <property type="entry name" value="Hexokinase_1"/>
    <property type="match status" value="1"/>
</dbReference>
<dbReference type="GO" id="GO:0006006">
    <property type="term" value="P:glucose metabolic process"/>
    <property type="evidence" value="ECO:0007669"/>
    <property type="project" value="TreeGrafter"/>
</dbReference>
<organism evidence="14">
    <name type="scientific">Cryptosporidium canis</name>
    <dbReference type="NCBI Taxonomy" id="195482"/>
    <lineage>
        <taxon>Eukaryota</taxon>
        <taxon>Sar</taxon>
        <taxon>Alveolata</taxon>
        <taxon>Apicomplexa</taxon>
        <taxon>Conoidasida</taxon>
        <taxon>Coccidia</taxon>
        <taxon>Eucoccidiorida</taxon>
        <taxon>Eimeriorina</taxon>
        <taxon>Cryptosporidiidae</taxon>
        <taxon>Cryptosporidium</taxon>
    </lineage>
</organism>
<comment type="similarity">
    <text evidence="3 11">Belongs to the hexokinase family.</text>
</comment>
<evidence type="ECO:0000256" key="6">
    <source>
        <dbReference type="ARBA" id="ARBA00022777"/>
    </source>
</evidence>
<dbReference type="GO" id="GO:0001678">
    <property type="term" value="P:intracellular glucose homeostasis"/>
    <property type="evidence" value="ECO:0007669"/>
    <property type="project" value="InterPro"/>
</dbReference>
<dbReference type="InterPro" id="IPR043129">
    <property type="entry name" value="ATPase_NBD"/>
</dbReference>
<evidence type="ECO:0000256" key="4">
    <source>
        <dbReference type="ARBA" id="ARBA00022679"/>
    </source>
</evidence>
<dbReference type="GO" id="GO:0006096">
    <property type="term" value="P:glycolytic process"/>
    <property type="evidence" value="ECO:0007669"/>
    <property type="project" value="UniProtKB-KW"/>
</dbReference>
<evidence type="ECO:0000313" key="14">
    <source>
        <dbReference type="EMBL" id="KAJ1604538.1"/>
    </source>
</evidence>